<feature type="compositionally biased region" description="Polar residues" evidence="1">
    <location>
        <begin position="66"/>
        <end position="80"/>
    </location>
</feature>
<gene>
    <name evidence="2" type="ORF">pipiens_007260</name>
</gene>
<reference evidence="2 3" key="1">
    <citation type="submission" date="2024-05" db="EMBL/GenBank/DDBJ databases">
        <title>Culex pipiens pipiens assembly and annotation.</title>
        <authorList>
            <person name="Alout H."/>
            <person name="Durand T."/>
        </authorList>
    </citation>
    <scope>NUCLEOTIDE SEQUENCE [LARGE SCALE GENOMIC DNA]</scope>
    <source>
        <strain evidence="2">HA-2024</strain>
        <tissue evidence="2">Whole body</tissue>
    </source>
</reference>
<name>A0ABD1DMC0_CULPP</name>
<proteinExistence type="predicted"/>
<feature type="non-terminal residue" evidence="2">
    <location>
        <position position="1"/>
    </location>
</feature>
<evidence type="ECO:0000256" key="1">
    <source>
        <dbReference type="SAM" id="MobiDB-lite"/>
    </source>
</evidence>
<evidence type="ECO:0000313" key="2">
    <source>
        <dbReference type="EMBL" id="KAL1400648.1"/>
    </source>
</evidence>
<dbReference type="AlphaFoldDB" id="A0ABD1DMC0"/>
<feature type="region of interest" description="Disordered" evidence="1">
    <location>
        <begin position="31"/>
        <end position="80"/>
    </location>
</feature>
<sequence>VTACHCKVHQSYRHFATKHRQLIPIFGRKTKASSAANRHWLSGKGQQQQQQQTGCQQQQGGQQGGHSNLNYSYGQHPNSYSLQPERIINKPLPMNLENDMYYTVDFGESQHAPLIQ</sequence>
<keyword evidence="3" id="KW-1185">Reference proteome</keyword>
<dbReference type="EMBL" id="JBEHCU010005172">
    <property type="protein sequence ID" value="KAL1400648.1"/>
    <property type="molecule type" value="Genomic_DNA"/>
</dbReference>
<feature type="compositionally biased region" description="Low complexity" evidence="1">
    <location>
        <begin position="43"/>
        <end position="60"/>
    </location>
</feature>
<organism evidence="2 3">
    <name type="scientific">Culex pipiens pipiens</name>
    <name type="common">Northern house mosquito</name>
    <dbReference type="NCBI Taxonomy" id="38569"/>
    <lineage>
        <taxon>Eukaryota</taxon>
        <taxon>Metazoa</taxon>
        <taxon>Ecdysozoa</taxon>
        <taxon>Arthropoda</taxon>
        <taxon>Hexapoda</taxon>
        <taxon>Insecta</taxon>
        <taxon>Pterygota</taxon>
        <taxon>Neoptera</taxon>
        <taxon>Endopterygota</taxon>
        <taxon>Diptera</taxon>
        <taxon>Nematocera</taxon>
        <taxon>Culicoidea</taxon>
        <taxon>Culicidae</taxon>
        <taxon>Culicinae</taxon>
        <taxon>Culicini</taxon>
        <taxon>Culex</taxon>
        <taxon>Culex</taxon>
    </lineage>
</organism>
<protein>
    <submittedName>
        <fullName evidence="2">Uncharacterized protein</fullName>
    </submittedName>
</protein>
<evidence type="ECO:0000313" key="3">
    <source>
        <dbReference type="Proteomes" id="UP001562425"/>
    </source>
</evidence>
<comment type="caution">
    <text evidence="2">The sequence shown here is derived from an EMBL/GenBank/DDBJ whole genome shotgun (WGS) entry which is preliminary data.</text>
</comment>
<dbReference type="Proteomes" id="UP001562425">
    <property type="component" value="Unassembled WGS sequence"/>
</dbReference>
<accession>A0ABD1DMC0</accession>